<dbReference type="RefSeq" id="WP_093091922.1">
    <property type="nucleotide sequence ID" value="NZ_FOTQ01000001.1"/>
</dbReference>
<gene>
    <name evidence="1" type="ORF">SAMN04488042_1011284</name>
</gene>
<dbReference type="Gene3D" id="3.40.50.300">
    <property type="entry name" value="P-loop containing nucleotide triphosphate hydrolases"/>
    <property type="match status" value="1"/>
</dbReference>
<dbReference type="OrthoDB" id="288532at2"/>
<protein>
    <recommendedName>
        <fullName evidence="3">Sulfotransferase family protein</fullName>
    </recommendedName>
</protein>
<dbReference type="AlphaFoldDB" id="A0A1I4K2R2"/>
<dbReference type="EMBL" id="FOTQ01000001">
    <property type="protein sequence ID" value="SFL72911.1"/>
    <property type="molecule type" value="Genomic_DNA"/>
</dbReference>
<dbReference type="SUPFAM" id="SSF52540">
    <property type="entry name" value="P-loop containing nucleoside triphosphate hydrolases"/>
    <property type="match status" value="1"/>
</dbReference>
<evidence type="ECO:0008006" key="3">
    <source>
        <dbReference type="Google" id="ProtNLM"/>
    </source>
</evidence>
<name>A0A1I4K2R2_9RHOB</name>
<accession>A0A1I4K2R2</accession>
<evidence type="ECO:0000313" key="1">
    <source>
        <dbReference type="EMBL" id="SFL72911.1"/>
    </source>
</evidence>
<proteinExistence type="predicted"/>
<reference evidence="1 2" key="1">
    <citation type="submission" date="2016-10" db="EMBL/GenBank/DDBJ databases">
        <authorList>
            <person name="de Groot N.N."/>
        </authorList>
    </citation>
    <scope>NUCLEOTIDE SEQUENCE [LARGE SCALE GENOMIC DNA]</scope>
    <source>
        <strain evidence="1 2">DSM 15283</strain>
    </source>
</reference>
<organism evidence="1 2">
    <name type="scientific">Shimia aestuarii</name>
    <dbReference type="NCBI Taxonomy" id="254406"/>
    <lineage>
        <taxon>Bacteria</taxon>
        <taxon>Pseudomonadati</taxon>
        <taxon>Pseudomonadota</taxon>
        <taxon>Alphaproteobacteria</taxon>
        <taxon>Rhodobacterales</taxon>
        <taxon>Roseobacteraceae</taxon>
    </lineage>
</organism>
<keyword evidence="2" id="KW-1185">Reference proteome</keyword>
<sequence>MENRPVIVSFSKNFLLIKTRKTAGTSVELALSPFLAAGDVATPINPKEEETRNAGEGVLIGRPARLGISLRDHSPLWRARFVYGRRIDDMRIVTIARNPWDRAVSQFFWTMRRTDMRARDFGDQRAAFAKYTRTYGPRGPLDWVYGRKRQRALSNHHMYSRNGENQAAFVIFFERLEEDLARLGAGLGLEGRPVPPNAKSGIRPKTARRWQEYYDDDLRDFVARHCRREIEDYGYDFAGEAAPEYRKSLW</sequence>
<dbReference type="Proteomes" id="UP000199144">
    <property type="component" value="Unassembled WGS sequence"/>
</dbReference>
<dbReference type="STRING" id="254406.SAMN04488042_1011284"/>
<evidence type="ECO:0000313" key="2">
    <source>
        <dbReference type="Proteomes" id="UP000199144"/>
    </source>
</evidence>
<dbReference type="InterPro" id="IPR027417">
    <property type="entry name" value="P-loop_NTPase"/>
</dbReference>